<dbReference type="PANTHER" id="PTHR23076">
    <property type="entry name" value="METALLOPROTEASE M41 FTSH"/>
    <property type="match status" value="1"/>
</dbReference>
<keyword evidence="5" id="KW-0131">Cell cycle</keyword>
<dbReference type="Proteomes" id="UP000436483">
    <property type="component" value="Unassembled WGS sequence"/>
</dbReference>
<evidence type="ECO:0000256" key="2">
    <source>
        <dbReference type="ARBA" id="ARBA00022801"/>
    </source>
</evidence>
<protein>
    <submittedName>
        <fullName evidence="5">Cell division protein FtsH</fullName>
    </submittedName>
</protein>
<accession>A0A7X3MTI6</accession>
<dbReference type="InterPro" id="IPR011546">
    <property type="entry name" value="Pept_M41_FtsH_extracell"/>
</dbReference>
<dbReference type="GO" id="GO:0005886">
    <property type="term" value="C:plasma membrane"/>
    <property type="evidence" value="ECO:0007669"/>
    <property type="project" value="TreeGrafter"/>
</dbReference>
<sequence>MNSNFRNFALWVVIFLLVLALVTLFQSPGHRGGGSDIAYSQLLNDADAGRITSVIISGPEISGTYNDGRAFSSYAPNDPNLVTKLQQKGVQITARPQSDSTPWFIAVLMNILPIALFIGAWVFLSRQMQNGAGRAMGFGKSKAKLLTEAHGRVTFEDVAGIDEAKEDLQEVVEFLRD</sequence>
<dbReference type="RefSeq" id="WP_205790021.1">
    <property type="nucleotide sequence ID" value="NZ_WURB01000010.1"/>
</dbReference>
<keyword evidence="3" id="KW-1133">Transmembrane helix</keyword>
<dbReference type="GO" id="GO:0030163">
    <property type="term" value="P:protein catabolic process"/>
    <property type="evidence" value="ECO:0007669"/>
    <property type="project" value="TreeGrafter"/>
</dbReference>
<comment type="caution">
    <text evidence="5">The sequence shown here is derived from an EMBL/GenBank/DDBJ whole genome shotgun (WGS) entry which is preliminary data.</text>
</comment>
<dbReference type="PANTHER" id="PTHR23076:SF97">
    <property type="entry name" value="ATP-DEPENDENT ZINC METALLOPROTEASE YME1L1"/>
    <property type="match status" value="1"/>
</dbReference>
<reference evidence="5 6" key="2">
    <citation type="submission" date="2020-01" db="EMBL/GenBank/DDBJ databases">
        <title>Microvirga sp. nov., an arsenate reduction bacterium isolated from Tibet hotspring sediments.</title>
        <authorList>
            <person name="Xian W.-D."/>
            <person name="Li W.-J."/>
        </authorList>
    </citation>
    <scope>NUCLEOTIDE SEQUENCE [LARGE SCALE GENOMIC DNA]</scope>
    <source>
        <strain evidence="5 6">KCTC 23863</strain>
    </source>
</reference>
<dbReference type="GO" id="GO:0051301">
    <property type="term" value="P:cell division"/>
    <property type="evidence" value="ECO:0007669"/>
    <property type="project" value="UniProtKB-KW"/>
</dbReference>
<name>A0A7X3MTI6_9HYPH</name>
<evidence type="ECO:0000256" key="3">
    <source>
        <dbReference type="SAM" id="Phobius"/>
    </source>
</evidence>
<dbReference type="GO" id="GO:0005524">
    <property type="term" value="F:ATP binding"/>
    <property type="evidence" value="ECO:0007669"/>
    <property type="project" value="InterPro"/>
</dbReference>
<feature type="domain" description="Peptidase M41 FtsH extracellular" evidence="4">
    <location>
        <begin position="10"/>
        <end position="97"/>
    </location>
</feature>
<keyword evidence="3" id="KW-0812">Transmembrane</keyword>
<evidence type="ECO:0000313" key="5">
    <source>
        <dbReference type="EMBL" id="MXQ12700.1"/>
    </source>
</evidence>
<dbReference type="GO" id="GO:0008270">
    <property type="term" value="F:zinc ion binding"/>
    <property type="evidence" value="ECO:0007669"/>
    <property type="project" value="InterPro"/>
</dbReference>
<feature type="transmembrane region" description="Helical" evidence="3">
    <location>
        <begin position="103"/>
        <end position="124"/>
    </location>
</feature>
<gene>
    <name evidence="5" type="ORF">GR328_14795</name>
</gene>
<dbReference type="Gene3D" id="3.30.720.210">
    <property type="match status" value="1"/>
</dbReference>
<evidence type="ECO:0000256" key="1">
    <source>
        <dbReference type="ARBA" id="ARBA00022670"/>
    </source>
</evidence>
<dbReference type="EMBL" id="WURB01000010">
    <property type="protein sequence ID" value="MXQ12700.1"/>
    <property type="molecule type" value="Genomic_DNA"/>
</dbReference>
<organism evidence="5 6">
    <name type="scientific">Microvirga makkahensis</name>
    <dbReference type="NCBI Taxonomy" id="1128670"/>
    <lineage>
        <taxon>Bacteria</taxon>
        <taxon>Pseudomonadati</taxon>
        <taxon>Pseudomonadota</taxon>
        <taxon>Alphaproteobacteria</taxon>
        <taxon>Hyphomicrobiales</taxon>
        <taxon>Methylobacteriaceae</taxon>
        <taxon>Microvirga</taxon>
    </lineage>
</organism>
<keyword evidence="2" id="KW-0378">Hydrolase</keyword>
<evidence type="ECO:0000259" key="4">
    <source>
        <dbReference type="Pfam" id="PF06480"/>
    </source>
</evidence>
<keyword evidence="5" id="KW-0132">Cell division</keyword>
<dbReference type="GO" id="GO:0004222">
    <property type="term" value="F:metalloendopeptidase activity"/>
    <property type="evidence" value="ECO:0007669"/>
    <property type="project" value="InterPro"/>
</dbReference>
<dbReference type="AlphaFoldDB" id="A0A7X3MTI6"/>
<reference evidence="5 6" key="1">
    <citation type="submission" date="2019-12" db="EMBL/GenBank/DDBJ databases">
        <authorList>
            <person name="Yuan C.-G."/>
        </authorList>
    </citation>
    <scope>NUCLEOTIDE SEQUENCE [LARGE SCALE GENOMIC DNA]</scope>
    <source>
        <strain evidence="5 6">KCTC 23863</strain>
    </source>
</reference>
<evidence type="ECO:0000313" key="6">
    <source>
        <dbReference type="Proteomes" id="UP000436483"/>
    </source>
</evidence>
<keyword evidence="6" id="KW-1185">Reference proteome</keyword>
<dbReference type="GO" id="GO:0006508">
    <property type="term" value="P:proteolysis"/>
    <property type="evidence" value="ECO:0007669"/>
    <property type="project" value="UniProtKB-KW"/>
</dbReference>
<feature type="non-terminal residue" evidence="5">
    <location>
        <position position="177"/>
    </location>
</feature>
<dbReference type="Pfam" id="PF06480">
    <property type="entry name" value="FtsH_ext"/>
    <property type="match status" value="1"/>
</dbReference>
<keyword evidence="3" id="KW-0472">Membrane</keyword>
<keyword evidence="1" id="KW-0645">Protease</keyword>
<proteinExistence type="predicted"/>
<dbReference type="GO" id="GO:0004176">
    <property type="term" value="F:ATP-dependent peptidase activity"/>
    <property type="evidence" value="ECO:0007669"/>
    <property type="project" value="InterPro"/>
</dbReference>